<dbReference type="OrthoDB" id="5298944at2"/>
<dbReference type="AlphaFoldDB" id="A0A4Q7LHT7"/>
<keyword evidence="6" id="KW-1185">Reference proteome</keyword>
<dbReference type="Pfam" id="PF01420">
    <property type="entry name" value="Methylase_S"/>
    <property type="match status" value="2"/>
</dbReference>
<keyword evidence="2" id="KW-0680">Restriction system</keyword>
<keyword evidence="3" id="KW-0238">DNA-binding</keyword>
<organism evidence="5 6">
    <name type="scientific">Sphaerotilus mobilis</name>
    <dbReference type="NCBI Taxonomy" id="47994"/>
    <lineage>
        <taxon>Bacteria</taxon>
        <taxon>Pseudomonadati</taxon>
        <taxon>Pseudomonadota</taxon>
        <taxon>Betaproteobacteria</taxon>
        <taxon>Burkholderiales</taxon>
        <taxon>Sphaerotilaceae</taxon>
        <taxon>Sphaerotilus</taxon>
    </lineage>
</organism>
<dbReference type="InterPro" id="IPR044946">
    <property type="entry name" value="Restrct_endonuc_typeI_TRD_sf"/>
</dbReference>
<dbReference type="Proteomes" id="UP000293433">
    <property type="component" value="Unassembled WGS sequence"/>
</dbReference>
<comment type="similarity">
    <text evidence="1">Belongs to the type-I restriction system S methylase family.</text>
</comment>
<evidence type="ECO:0000256" key="1">
    <source>
        <dbReference type="ARBA" id="ARBA00010923"/>
    </source>
</evidence>
<accession>A0A4Q7LHT7</accession>
<dbReference type="CDD" id="cd17254">
    <property type="entry name" value="RMtype1_S_FclI-TRD1-CR1_like"/>
    <property type="match status" value="1"/>
</dbReference>
<dbReference type="PANTHER" id="PTHR43140">
    <property type="entry name" value="TYPE-1 RESTRICTION ENZYME ECOKI SPECIFICITY PROTEIN"/>
    <property type="match status" value="1"/>
</dbReference>
<dbReference type="InterPro" id="IPR000055">
    <property type="entry name" value="Restrct_endonuc_typeI_TRD"/>
</dbReference>
<evidence type="ECO:0000313" key="6">
    <source>
        <dbReference type="Proteomes" id="UP000293433"/>
    </source>
</evidence>
<gene>
    <name evidence="5" type="ORF">EV685_2925</name>
</gene>
<proteinExistence type="inferred from homology"/>
<sequence length="565" mass="63029">MNAAWQAQEPSAKYLADAAVQTPPPLVRQFDLLATAPGGVARLRELILTLAVQGKLVPQDPSDEPASVLLQKIRAEKDRLIAAGEVKKEKTFAEICDEEKPFELPSAWEWVRLADVVRVLNGRAYAKQELLSAGTPVLRVGNLFTSSHWYYSDLVLEPAKYCLPGDLLYAWSASFGPFVWDGPKAIYHYHIWKLTPFDRSCFDARYWHTYLLEKTAEIKASGHGVSMVHMTKEKMEKIVAPLPPLAEQARIVTRVEELMRLCDALESQRRLETAQHAQLLNTLLGTLTDSTSPDELAANWQRVSDHFDLLLDRPEAVDALEQTILQLAVRGLLVPQDPNDEPASVLLEKIRKEKDRLIAAGEIKRDKLQPAITDDDQLFESPAGWCLARFGSIADIASDLVSPVTFGSAWQVAPDCIEKGTGRLLHKRTVAAAEITSPNHRFKPGQILYSKIRPSLSKAVVVDFDGLCSADMYPINSRLNAAFLHLYMLSKPFLNQVSVAENRVKMPKLNQESLTAFLVPIPPLAEQTRIVARVTQLRSLCADLRQRLSATQKTQSHLAEALVEI</sequence>
<feature type="domain" description="Type I restriction modification DNA specificity" evidence="4">
    <location>
        <begin position="440"/>
        <end position="548"/>
    </location>
</feature>
<dbReference type="Gene3D" id="3.90.220.20">
    <property type="entry name" value="DNA methylase specificity domains"/>
    <property type="match status" value="3"/>
</dbReference>
<dbReference type="RefSeq" id="WP_130482746.1">
    <property type="nucleotide sequence ID" value="NZ_SGWV01000010.1"/>
</dbReference>
<dbReference type="EMBL" id="SGWV01000010">
    <property type="protein sequence ID" value="RZS53297.1"/>
    <property type="molecule type" value="Genomic_DNA"/>
</dbReference>
<dbReference type="PANTHER" id="PTHR43140:SF1">
    <property type="entry name" value="TYPE I RESTRICTION ENZYME ECOKI SPECIFICITY SUBUNIT"/>
    <property type="match status" value="1"/>
</dbReference>
<dbReference type="SUPFAM" id="SSF116734">
    <property type="entry name" value="DNA methylase specificity domain"/>
    <property type="match status" value="2"/>
</dbReference>
<dbReference type="InterPro" id="IPR051212">
    <property type="entry name" value="Type-I_RE_S_subunit"/>
</dbReference>
<name>A0A4Q7LHT7_9BURK</name>
<protein>
    <submittedName>
        <fullName evidence="5">Type I restriction enzyme S subunit</fullName>
    </submittedName>
</protein>
<feature type="domain" description="Type I restriction modification DNA specificity" evidence="4">
    <location>
        <begin position="105"/>
        <end position="270"/>
    </location>
</feature>
<reference evidence="5 6" key="1">
    <citation type="submission" date="2019-02" db="EMBL/GenBank/DDBJ databases">
        <title>Genomic Encyclopedia of Type Strains, Phase IV (KMG-IV): sequencing the most valuable type-strain genomes for metagenomic binning, comparative biology and taxonomic classification.</title>
        <authorList>
            <person name="Goeker M."/>
        </authorList>
    </citation>
    <scope>NUCLEOTIDE SEQUENCE [LARGE SCALE GENOMIC DNA]</scope>
    <source>
        <strain evidence="5 6">DSM 10617</strain>
    </source>
</reference>
<evidence type="ECO:0000256" key="3">
    <source>
        <dbReference type="ARBA" id="ARBA00023125"/>
    </source>
</evidence>
<dbReference type="GO" id="GO:0009307">
    <property type="term" value="P:DNA restriction-modification system"/>
    <property type="evidence" value="ECO:0007669"/>
    <property type="project" value="UniProtKB-KW"/>
</dbReference>
<evidence type="ECO:0000313" key="5">
    <source>
        <dbReference type="EMBL" id="RZS53297.1"/>
    </source>
</evidence>
<evidence type="ECO:0000256" key="2">
    <source>
        <dbReference type="ARBA" id="ARBA00022747"/>
    </source>
</evidence>
<evidence type="ECO:0000259" key="4">
    <source>
        <dbReference type="Pfam" id="PF01420"/>
    </source>
</evidence>
<dbReference type="GO" id="GO:0003677">
    <property type="term" value="F:DNA binding"/>
    <property type="evidence" value="ECO:0007669"/>
    <property type="project" value="UniProtKB-KW"/>
</dbReference>
<comment type="caution">
    <text evidence="5">The sequence shown here is derived from an EMBL/GenBank/DDBJ whole genome shotgun (WGS) entry which is preliminary data.</text>
</comment>